<gene>
    <name evidence="4" type="ORF">SAMN05216574_10577</name>
</gene>
<evidence type="ECO:0000313" key="4">
    <source>
        <dbReference type="EMBL" id="SFE67699.1"/>
    </source>
</evidence>
<dbReference type="EMBL" id="FOND01000005">
    <property type="protein sequence ID" value="SFE67699.1"/>
    <property type="molecule type" value="Genomic_DNA"/>
</dbReference>
<feature type="repeat" description="ANK" evidence="3">
    <location>
        <begin position="192"/>
        <end position="227"/>
    </location>
</feature>
<evidence type="ECO:0000256" key="1">
    <source>
        <dbReference type="ARBA" id="ARBA00022737"/>
    </source>
</evidence>
<dbReference type="PANTHER" id="PTHR24198">
    <property type="entry name" value="ANKYRIN REPEAT AND PROTEIN KINASE DOMAIN-CONTAINING PROTEIN"/>
    <property type="match status" value="1"/>
</dbReference>
<dbReference type="AlphaFoldDB" id="A0A1I2CH43"/>
<proteinExistence type="predicted"/>
<feature type="repeat" description="ANK" evidence="3">
    <location>
        <begin position="158"/>
        <end position="190"/>
    </location>
</feature>
<organism evidence="4 5">
    <name type="scientific">Blastococcus tunisiensis</name>
    <dbReference type="NCBI Taxonomy" id="1798228"/>
    <lineage>
        <taxon>Bacteria</taxon>
        <taxon>Bacillati</taxon>
        <taxon>Actinomycetota</taxon>
        <taxon>Actinomycetes</taxon>
        <taxon>Geodermatophilales</taxon>
        <taxon>Geodermatophilaceae</taxon>
        <taxon>Blastococcus</taxon>
    </lineage>
</organism>
<sequence length="268" mass="27679">MTTRMTAQRLGRLIEEGDTDAVRTAIESTPRLLGSTVERDGQGGWTPLHVAVAAGRHDLVRLLVAAGAELGARTEHDRTPLHVALEFCPPLVPVLLELGATLDAPTAAYLGRLDELSAHLDDGATLDDAGSGLDLLSWAALGGAAATARLLLERGADADRGALHAAAGGARLELVQLLLDAGADVHRRDPDTGRAPLHAAVSGGTEETLEIVRVLLAAGADVNATTNDGASALDISRVSAARHRQDDSVRATADDALVQLLVAHGATD</sequence>
<evidence type="ECO:0000256" key="3">
    <source>
        <dbReference type="PROSITE-ProRule" id="PRU00023"/>
    </source>
</evidence>
<keyword evidence="1" id="KW-0677">Repeat</keyword>
<accession>A0A1I2CH43</accession>
<dbReference type="SUPFAM" id="SSF48403">
    <property type="entry name" value="Ankyrin repeat"/>
    <property type="match status" value="1"/>
</dbReference>
<keyword evidence="2 3" id="KW-0040">ANK repeat</keyword>
<dbReference type="OrthoDB" id="5185345at2"/>
<evidence type="ECO:0000313" key="5">
    <source>
        <dbReference type="Proteomes" id="UP000198589"/>
    </source>
</evidence>
<reference evidence="5" key="1">
    <citation type="submission" date="2016-10" db="EMBL/GenBank/DDBJ databases">
        <authorList>
            <person name="Varghese N."/>
            <person name="Submissions S."/>
        </authorList>
    </citation>
    <scope>NUCLEOTIDE SEQUENCE [LARGE SCALE GENOMIC DNA]</scope>
    <source>
        <strain evidence="5">DSM 46838</strain>
    </source>
</reference>
<dbReference type="PRINTS" id="PR01415">
    <property type="entry name" value="ANKYRIN"/>
</dbReference>
<dbReference type="InterPro" id="IPR002110">
    <property type="entry name" value="Ankyrin_rpt"/>
</dbReference>
<dbReference type="SMART" id="SM00248">
    <property type="entry name" value="ANK"/>
    <property type="match status" value="5"/>
</dbReference>
<dbReference type="Pfam" id="PF12796">
    <property type="entry name" value="Ank_2"/>
    <property type="match status" value="2"/>
</dbReference>
<dbReference type="PANTHER" id="PTHR24198:SF165">
    <property type="entry name" value="ANKYRIN REPEAT-CONTAINING PROTEIN-RELATED"/>
    <property type="match status" value="1"/>
</dbReference>
<dbReference type="RefSeq" id="WP_092196267.1">
    <property type="nucleotide sequence ID" value="NZ_FOND01000005.1"/>
</dbReference>
<dbReference type="STRING" id="1798228.SAMN05216574_10577"/>
<dbReference type="PROSITE" id="PS50297">
    <property type="entry name" value="ANK_REP_REGION"/>
    <property type="match status" value="3"/>
</dbReference>
<dbReference type="Proteomes" id="UP000198589">
    <property type="component" value="Unassembled WGS sequence"/>
</dbReference>
<protein>
    <submittedName>
        <fullName evidence="4">Ankyrin repeat-containing protein</fullName>
    </submittedName>
</protein>
<dbReference type="InterPro" id="IPR036770">
    <property type="entry name" value="Ankyrin_rpt-contain_sf"/>
</dbReference>
<keyword evidence="5" id="KW-1185">Reference proteome</keyword>
<name>A0A1I2CH43_9ACTN</name>
<dbReference type="PROSITE" id="PS50088">
    <property type="entry name" value="ANK_REPEAT"/>
    <property type="match status" value="3"/>
</dbReference>
<feature type="repeat" description="ANK" evidence="3">
    <location>
        <begin position="43"/>
        <end position="75"/>
    </location>
</feature>
<evidence type="ECO:0000256" key="2">
    <source>
        <dbReference type="ARBA" id="ARBA00023043"/>
    </source>
</evidence>
<dbReference type="Gene3D" id="1.25.40.20">
    <property type="entry name" value="Ankyrin repeat-containing domain"/>
    <property type="match status" value="2"/>
</dbReference>